<reference evidence="16 17" key="8">
    <citation type="journal article" date="2000" name="J. Virol.">
        <title>The r144 major histocompatibility complex class I-like gene of rat cytomegalovirus is dispensable for both acute and long-term infection in the immunocompromised host.</title>
        <authorList>
            <person name="Beisser P.S."/>
            <person name="Kloover J.S."/>
            <person name="Grauls G.E."/>
            <person name="Blok M.J."/>
            <person name="Bruggeman C.A."/>
            <person name="Vink C."/>
        </authorList>
    </citation>
    <scope>NUCLEOTIDE SEQUENCE [LARGE SCALE GENOMIC DNA]</scope>
    <source>
        <strain evidence="16 17">Maastricht</strain>
    </source>
</reference>
<keyword evidence="5" id="KW-0645">Protease</keyword>
<evidence type="ECO:0000256" key="5">
    <source>
        <dbReference type="ARBA" id="ARBA00022670"/>
    </source>
</evidence>
<keyword evidence="10" id="KW-0946">Virion</keyword>
<feature type="domain" description="Peptidase C76" evidence="15">
    <location>
        <begin position="3"/>
        <end position="224"/>
    </location>
</feature>
<evidence type="ECO:0000256" key="6">
    <source>
        <dbReference type="ARBA" id="ARBA00022737"/>
    </source>
</evidence>
<feature type="region of interest" description="Disordered" evidence="14">
    <location>
        <begin position="1403"/>
        <end position="1423"/>
    </location>
</feature>
<dbReference type="Gene3D" id="3.90.70.120">
    <property type="match status" value="1"/>
</dbReference>
<reference evidence="16 17" key="10">
    <citation type="journal article" date="2000" name="Virus Res.">
        <title>Rat cytomegalovirus R89 is a highly conserved gene which expresses a spliced transcript.</title>
        <authorList>
            <person name="Gruijthuijsen Y.K."/>
            <person name="Beuken E."/>
            <person name="Bruggeman C.A."/>
            <person name="Vink C."/>
        </authorList>
    </citation>
    <scope>NUCLEOTIDE SEQUENCE [LARGE SCALE GENOMIC DNA]</scope>
    <source>
        <strain evidence="16 17">Maastricht</strain>
    </source>
</reference>
<evidence type="ECO:0000256" key="14">
    <source>
        <dbReference type="SAM" id="MobiDB-lite"/>
    </source>
</evidence>
<organismHost>
    <name type="scientific">Rattus</name>
    <name type="common">rats</name>
    <dbReference type="NCBI Taxonomy" id="10114"/>
</organismHost>
<evidence type="ECO:0000256" key="9">
    <source>
        <dbReference type="ARBA" id="ARBA00022807"/>
    </source>
</evidence>
<gene>
    <name evidence="16" type="primary">R48</name>
</gene>
<proteinExistence type="predicted"/>
<dbReference type="GO" id="GO:0044423">
    <property type="term" value="C:virion component"/>
    <property type="evidence" value="ECO:0007669"/>
    <property type="project" value="UniProtKB-KW"/>
</dbReference>
<dbReference type="GO" id="GO:0006508">
    <property type="term" value="P:proteolysis"/>
    <property type="evidence" value="ECO:0007669"/>
    <property type="project" value="UniProtKB-KW"/>
</dbReference>
<dbReference type="RefSeq" id="NP_064154.1">
    <property type="nucleotide sequence ID" value="NC_002512.2"/>
</dbReference>
<reference evidence="16 17" key="6">
    <citation type="journal article" date="1999" name="J. Gen. Virol.">
        <title>The rat cytomegalovirus R32 gene encodes a virion-associated protein that elicits a strong humoral immune response in infected rats.</title>
        <authorList>
            <person name="Beuken E."/>
            <person name="Grauls G."/>
            <person name="Bruggeman C.A."/>
            <person name="Vink C."/>
        </authorList>
    </citation>
    <scope>NUCLEOTIDE SEQUENCE [LARGE SCALE GENOMIC DNA]</scope>
    <source>
        <strain evidence="16 17">Maastricht</strain>
    </source>
</reference>
<dbReference type="InterPro" id="IPR038765">
    <property type="entry name" value="Papain-like_cys_pep_sf"/>
</dbReference>
<reference evidence="16 17" key="9">
    <citation type="journal article" date="2000" name="J. Virol.">
        <title>Complete DNA sequence of the rat cytomegalovirus genome.</title>
        <authorList>
            <person name="Vink C."/>
            <person name="Beuken E."/>
            <person name="Bruggeman C.A."/>
        </authorList>
    </citation>
    <scope>NUCLEOTIDE SEQUENCE [LARGE SCALE GENOMIC DNA]</scope>
    <source>
        <strain evidence="16 17">Maastricht</strain>
    </source>
</reference>
<dbReference type="SUPFAM" id="SSF54001">
    <property type="entry name" value="Cysteine proteinases"/>
    <property type="match status" value="1"/>
</dbReference>
<sequence length="2100" mass="234496">MRIVRASRDQSDPTYGARAGSQCMSNCFAFLHASYLLGTEAVLDRPTLDAIMDTGAEVDAIADEKLRRQGVVRHPHRLGSEIPSVIESRWGITGHALSRPFNGTAQTQDLGGYKCLGILDFLAYAKKKREPVHVVVTVGAHTRGLVLTERGPTYLFDPHTTDRSKEAAVYICETPDEVVDALAFFGAMIGDFYYDATIVYHLALTSASPSPIQLLVKIMDEYRDPDIDAQDAILPPPKIEPKIEPKTEPTTEEPTEPTTMATTPPKQTRKRPAPDVQKTPAAKPTKHGRRMARIPEAMMDLLVESMSQVEQFRAALQDLPASPPADWTVRSGDDTFHRELFTDTARQLLAHKIEKHVTLDRPEDPAKVAREFEELLGLSGELDHAIDAIRTHEASAPALYRHYLLPRMTALTSADLLLAGKVLALFEGTSESDFRAAAAWIKKMLKHVPVENASVTDAELDAFVENNPLTTDHAHVCLRPEHVRALSDQLAAKRSALKSKYIENDATYKRTLDAISKLGLASNAAAALRASDVSHLDDDQLESLEKAAETYVDAATESAAARLKSLTDAHHNRIVTGSMPETEMADALRALEAAKENVEALEQIHLIDTERADPIRQLHEDLAYLRSGDIRLEITPSEEIRRLRGEYETARKQISDREAWIQELIENIEDMATDPETAPSPETLDLWRSQIQEAEEMAVDETNVERAERLLRTLTTMSEEDKKAVEFVQKLSPVLVPSQYEVKCVKRLRNVLSQADHIREEFTEVIIKTLAGLITQLSDAEPPSDETLLRTTNLIEHLPPSTIREELLASIDTVSQLTRRLKNAINQKYSIQTLEDVMDFFTSNGDIIKTMSGTTWGKPLIPIYRKLAANYAQKLTDVREAEWLKQAKSAEIDSPETLARILATAPNQTILDKVSPELHLKLKKRMEAEAEKRSADLKRIYEEMKKKAETELRTVSDSFVSQTPSTFSSIDLRGTAVTLNKLYRADREQHLRTFNANLAKSLDSLREELEATERALLLAVVKKLDPQTTSPNDAGEQKRAETLQQNARALLAHPDLLVAETQRGLTDAGHRLSTNKHLRLNWRDAQAALTPTKYMDAYKAYVGLRDDIQNESASARRSLNETFERLSGNIHDNTSQQDITVKVTDHFSARLRDAIRDAQDPFAGELSRALQASEATLKDLTAEINANLRTRWEHHKATRQSQEARWRELVMQHRIRAPDGVEIDTAKLTSDTVLAVNRLVTAAETTLPYVTAKRALEWTTGFLAAAIQEKRAAEPDTPTAAQMATLLDRCHDAARTIEEMVGYNTRLETETLETSDHTTESLSNLQLMLQALDPKRIVGGEKRHKAIRDMILAKQNRLAYAEELEKLSARYFELLRDVRGSRYGLDFEAQLQKIQALRSEVSAYKRDPGAAPGGEGDRPFPRDQTDEEISVASLLTGIASMERYVTAQRTLLDNLISSQPLVSYVDNIPAFPVQEDNGEAAGGATDERSRRDAAKLSACDVTTPLFRCLDAFGERRIMTGRGIRIQLYVYASQGNFVFETHSHVRSGRAAASATLAPHPKDPHGDVVTRRYKSVTVIASIAATLQAFWTDIAKYDVRNVLDGLLGEEDRGTGTVANLKLFVYEATIAWSEAVMPIEPGHPHYQEAQELSLLDYATLMSTLHPEYVYAAASYPPSAALATMVTKMDRRTVDAAMNARENPPPYDISDLKAFCVDTKTWRAVDTRPTMWHADLIKQMCTSHPRNRPSAKATKLFLYLLATKILPKEVLRCLWAQFKPRYAMELPSLETLTQALCELFFKPYSTSIESRSGRLPTGETIERQIFLRQKVQPLLLDEFAETDAVLDHILGSYVFAVPMTYGIHAANLLNGRYRLIVRHLENVPDDPDFNSVIRSRDLSFSQFPWTSSVQNPVERSWFSIQEDRLRELLQNPSAPPSVPLVVYNSSTNYVVTTVVAPTEAPAPRERATVYVKNPFSAIRIPADEGAADPRLLTHVPLSIDFLKREPPRPRDPDPGEGGEDDSTPGGALNAPLFAQNKVSTIVPRDAVTTVSSESASSSFPVHPFRALSSAIRAAVKILQETRSQLEDFEADMYAALRRLKILYLH</sequence>
<reference evidence="16 17" key="2">
    <citation type="journal article" date="1996" name="J. Virol.">
        <title>Structure of the rat cytomegalovirus genome termini.</title>
        <authorList>
            <person name="Vink C."/>
            <person name="Beuken E."/>
            <person name="Bruggeman C.A."/>
        </authorList>
    </citation>
    <scope>NUCLEOTIDE SEQUENCE [LARGE SCALE GENOMIC DNA]</scope>
    <source>
        <strain evidence="16 17">Maastricht</strain>
    </source>
</reference>
<dbReference type="Proteomes" id="UP000008288">
    <property type="component" value="Segment"/>
</dbReference>
<keyword evidence="3" id="KW-0945">Host-virus interaction</keyword>
<name>Q9DWE2_RCMVM</name>
<organism evidence="16 17">
    <name type="scientific">Rat cytomegalovirus (strain Maastricht)</name>
    <dbReference type="NCBI Taxonomy" id="79700"/>
    <lineage>
        <taxon>Viruses</taxon>
        <taxon>Duplodnaviria</taxon>
        <taxon>Heunggongvirae</taxon>
        <taxon>Peploviricota</taxon>
        <taxon>Herviviricetes</taxon>
        <taxon>Herpesvirales</taxon>
        <taxon>Orthoherpesviridae</taxon>
        <taxon>Betaherpesvirinae</taxon>
        <taxon>Muromegalovirus</taxon>
        <taxon>Muromegalovirus muridbeta2</taxon>
        <taxon>Murid betaherpesvirus 2</taxon>
    </lineage>
</organism>
<feature type="compositionally biased region" description="Basic and acidic residues" evidence="14">
    <location>
        <begin position="239"/>
        <end position="249"/>
    </location>
</feature>
<dbReference type="EMBL" id="AF232689">
    <property type="protein sequence ID" value="AAF99147.1"/>
    <property type="molecule type" value="Genomic_DNA"/>
</dbReference>
<dbReference type="GO" id="GO:0008234">
    <property type="term" value="F:cysteine-type peptidase activity"/>
    <property type="evidence" value="ECO:0007669"/>
    <property type="project" value="UniProtKB-KW"/>
</dbReference>
<accession>Q9DWE2</accession>
<feature type="compositionally biased region" description="Basic and acidic residues" evidence="14">
    <location>
        <begin position="1997"/>
        <end position="2008"/>
    </location>
</feature>
<evidence type="ECO:0000256" key="1">
    <source>
        <dbReference type="ARBA" id="ARBA00022562"/>
    </source>
</evidence>
<evidence type="ECO:0000259" key="15">
    <source>
        <dbReference type="PROSITE" id="PS51521"/>
    </source>
</evidence>
<dbReference type="PROSITE" id="PS51521">
    <property type="entry name" value="HTUSP"/>
    <property type="match status" value="1"/>
</dbReference>
<evidence type="ECO:0000256" key="2">
    <source>
        <dbReference type="ARBA" id="ARBA00022580"/>
    </source>
</evidence>
<keyword evidence="9" id="KW-0788">Thiol protease</keyword>
<feature type="compositionally biased region" description="Low complexity" evidence="14">
    <location>
        <begin position="256"/>
        <end position="266"/>
    </location>
</feature>
<evidence type="ECO:0000313" key="17">
    <source>
        <dbReference type="Proteomes" id="UP000008288"/>
    </source>
</evidence>
<reference evidence="16 17" key="5">
    <citation type="journal article" date="1998" name="Virology">
        <title>The Maastricht strain and England strain of rat cytomegalovirus represent different betaherpesvirus species rather than strains.</title>
        <authorList>
            <person name="Beisser P.S."/>
            <person name="Kaptein S.J."/>
            <person name="Beuken E."/>
            <person name="Bruggeman C.A."/>
            <person name="Vink C."/>
        </authorList>
    </citation>
    <scope>NUCLEOTIDE SEQUENCE [LARGE SCALE GENOMIC DNA]</scope>
    <source>
        <strain evidence="16 17">Maastricht</strain>
    </source>
</reference>
<evidence type="ECO:0000256" key="4">
    <source>
        <dbReference type="ARBA" id="ARBA00022662"/>
    </source>
</evidence>
<keyword evidence="2" id="KW-0920">Virion tegument</keyword>
<reference evidence="16 17" key="3">
    <citation type="journal article" date="1997" name="J. Gen. Virol.">
        <title>Cloning and functional characterization of the origin of lytic-phase DNA replication of rat cytomegalovirus.</title>
        <authorList>
            <person name="Vink C."/>
            <person name="Beuken E."/>
            <person name="Bruggeman C.A."/>
        </authorList>
    </citation>
    <scope>NUCLEOTIDE SEQUENCE [LARGE SCALE GENOMIC DNA]</scope>
    <source>
        <strain evidence="16 17">Maastricht</strain>
    </source>
</reference>
<keyword evidence="17" id="KW-1185">Reference proteome</keyword>
<dbReference type="GO" id="GO:0039648">
    <property type="term" value="P:symbiont-mediated perturbation of host ubiquitin-like protein modification"/>
    <property type="evidence" value="ECO:0007669"/>
    <property type="project" value="UniProtKB-KW"/>
</dbReference>
<reference evidence="16 17" key="7">
    <citation type="journal article" date="1999" name="J. Virol.">
        <title>Deletion of the R78 G protein-coupled receptor gene from rat cytomegalovirus results in an attenuated, syncytium-inducing mutant strain.</title>
        <authorList>
            <person name="Beisser P.S."/>
            <person name="Grauls G."/>
            <person name="Bruggeman C.A."/>
            <person name="Vink C."/>
        </authorList>
    </citation>
    <scope>NUCLEOTIDE SEQUENCE [LARGE SCALE GENOMIC DNA]</scope>
    <source>
        <strain evidence="16 17">Maastricht</strain>
    </source>
</reference>
<reference evidence="16 17" key="4">
    <citation type="journal article" date="1998" name="J. Virol.">
        <title>The R33 G protein-coupled receptor gene of rat cytomegalovirus plays an essential role in the pathogenesis of viral infection.</title>
        <authorList>
            <person name="Beisser P.S."/>
            <person name="Vink C."/>
            <person name="Van Dam J.G."/>
            <person name="Grauls G."/>
            <person name="Vanherle S.J."/>
            <person name="Bruggeman C.A."/>
        </authorList>
    </citation>
    <scope>NUCLEOTIDE SEQUENCE [LARGE SCALE GENOMIC DNA]</scope>
    <source>
        <strain evidence="16 17">Maastricht</strain>
    </source>
</reference>
<evidence type="ECO:0000256" key="12">
    <source>
        <dbReference type="ARBA" id="ARBA00023200"/>
    </source>
</evidence>
<keyword evidence="13" id="KW-0175">Coiled coil</keyword>
<keyword evidence="12" id="KW-1035">Host cytoplasm</keyword>
<evidence type="ECO:0000256" key="3">
    <source>
        <dbReference type="ARBA" id="ARBA00022581"/>
    </source>
</evidence>
<feature type="region of interest" description="Disordered" evidence="14">
    <location>
        <begin position="228"/>
        <end position="290"/>
    </location>
</feature>
<evidence type="ECO:0000313" key="16">
    <source>
        <dbReference type="EMBL" id="AAF99147.1"/>
    </source>
</evidence>
<feature type="coiled-coil region" evidence="13">
    <location>
        <begin position="995"/>
        <end position="1022"/>
    </location>
</feature>
<evidence type="ECO:0000256" key="7">
    <source>
        <dbReference type="ARBA" id="ARBA00022786"/>
    </source>
</evidence>
<evidence type="ECO:0000256" key="13">
    <source>
        <dbReference type="SAM" id="Coils"/>
    </source>
</evidence>
<keyword evidence="8" id="KW-0378">Hydrolase</keyword>
<dbReference type="Pfam" id="PF04843">
    <property type="entry name" value="Herpes_teg_N"/>
    <property type="match status" value="1"/>
</dbReference>
<dbReference type="GeneID" id="940380"/>
<dbReference type="InterPro" id="IPR006928">
    <property type="entry name" value="Herpes_teg_USP"/>
</dbReference>
<evidence type="ECO:0000256" key="10">
    <source>
        <dbReference type="ARBA" id="ARBA00022844"/>
    </source>
</evidence>
<keyword evidence="1" id="KW-1048">Host nucleus</keyword>
<keyword evidence="6" id="KW-0677">Repeat</keyword>
<protein>
    <submittedName>
        <fullName evidence="16">PR48</fullName>
    </submittedName>
</protein>
<feature type="region of interest" description="Disordered" evidence="14">
    <location>
        <begin position="1997"/>
        <end position="2024"/>
    </location>
</feature>
<keyword evidence="4" id="KW-1130">Modulation of host ubiquitin pathway by virus</keyword>
<dbReference type="KEGG" id="vg:940380"/>
<evidence type="ECO:0000256" key="8">
    <source>
        <dbReference type="ARBA" id="ARBA00022801"/>
    </source>
</evidence>
<reference evidence="16 17" key="1">
    <citation type="journal article" date="1996" name="J. Gen. Virol.">
        <title>Cloning and sequence analysis of the genes encoding DNA polymerase, glycoprotein B, ICP18.5 and major DNA-binding protein of rat cytomegalovirus.</title>
        <authorList>
            <person name="Beuken E."/>
            <person name="Slobbe R."/>
            <person name="Bruggeman C.A."/>
            <person name="Vink C."/>
        </authorList>
    </citation>
    <scope>NUCLEOTIDE SEQUENCE [LARGE SCALE GENOMIC DNA]</scope>
    <source>
        <strain evidence="16 17">Maastricht</strain>
    </source>
</reference>
<keyword evidence="11" id="KW-1127">Modulation of host ubiquitin pathway by viral deubiquitinase</keyword>
<keyword evidence="7" id="KW-0833">Ubl conjugation pathway</keyword>
<evidence type="ECO:0000256" key="11">
    <source>
        <dbReference type="ARBA" id="ARBA00022876"/>
    </source>
</evidence>